<protein>
    <submittedName>
        <fullName evidence="1">Uncharacterized protein</fullName>
    </submittedName>
</protein>
<sequence>MTFPAIDISTKKWVIDDLMEYVIYDEYIYTKKESIFNKYYKDRLFCDGKGKLFKAVKKAEMTESWRNWLRFIPNVWKTKIIFQNTNEEMDIERLRNYLLERISDLEKDDFSREWKADVRKAKTHSELINDR</sequence>
<organism evidence="1 2">
    <name type="scientific">Winogradskyella sediminis</name>
    <dbReference type="NCBI Taxonomy" id="1382466"/>
    <lineage>
        <taxon>Bacteria</taxon>
        <taxon>Pseudomonadati</taxon>
        <taxon>Bacteroidota</taxon>
        <taxon>Flavobacteriia</taxon>
        <taxon>Flavobacteriales</taxon>
        <taxon>Flavobacteriaceae</taxon>
        <taxon>Winogradskyella</taxon>
    </lineage>
</organism>
<dbReference type="EMBL" id="LT629774">
    <property type="protein sequence ID" value="SDT05125.1"/>
    <property type="molecule type" value="Genomic_DNA"/>
</dbReference>
<evidence type="ECO:0000313" key="1">
    <source>
        <dbReference type="EMBL" id="SDT05125.1"/>
    </source>
</evidence>
<gene>
    <name evidence="1" type="ORF">SAMN04489797_3122</name>
</gene>
<evidence type="ECO:0000313" key="2">
    <source>
        <dbReference type="Proteomes" id="UP000198963"/>
    </source>
</evidence>
<dbReference type="STRING" id="1249933.SAMN04489797_3122"/>
<dbReference type="Proteomes" id="UP000198963">
    <property type="component" value="Chromosome I"/>
</dbReference>
<proteinExistence type="predicted"/>
<reference evidence="1 2" key="1">
    <citation type="submission" date="2016-10" db="EMBL/GenBank/DDBJ databases">
        <authorList>
            <person name="Varghese N."/>
            <person name="Submissions S."/>
        </authorList>
    </citation>
    <scope>NUCLEOTIDE SEQUENCE [LARGE SCALE GENOMIC DNA]</scope>
    <source>
        <strain evidence="1 2">RHA_55</strain>
    </source>
</reference>
<name>A0A1H1X6X6_9FLAO</name>
<accession>A0A1H1X6X6</accession>
<dbReference type="RefSeq" id="WP_092447558.1">
    <property type="nucleotide sequence ID" value="NZ_LT629774.1"/>
</dbReference>
<keyword evidence="2" id="KW-1185">Reference proteome</keyword>
<dbReference type="AlphaFoldDB" id="A0A1H1X6X6"/>